<dbReference type="GO" id="GO:0003677">
    <property type="term" value="F:DNA binding"/>
    <property type="evidence" value="ECO:0007669"/>
    <property type="project" value="InterPro"/>
</dbReference>
<evidence type="ECO:0000256" key="2">
    <source>
        <dbReference type="ARBA" id="ARBA00022801"/>
    </source>
</evidence>
<sequence>MSDFRRASTDAIADEERPSTRRRLTYEGSAEVGIGPPQNRAPGEEASNENGAALVFQDPKEDHQEESNEEATQPTPQQQEILAHTPQFGGNPVCVNALAGCGKTTTIALLCQNLETKYPGSNKLYLVFSKKNETEAMQSGKFPKTNMEIRTTHAFVLRHYFGTNMMCFQPQEDCTLDDIKAVVKLQEEMKMFLPNADPNSRKFKRQVNSVASYVRETVHKFQASDHALLDDQHIFWRAKHNTNMSKRFQWRNKIPVSKYKEWAAQFFAVVTERCHSVRDLGTPIQGISHDGYMKVCQLECDVTSGFQFVLVDEAQDLTPCQADLFWGDPGVRQGRAIYLFGDRYQQLDRFRGASDSFHQMWQLTAHKYNLTGSFRFGSNIAKLASLVLKVVGGEELVGRALHAGQVHNDEGFGNRGVVLCRTNQGLYRYLFFNEPTRWCFLDGSRRPVPDPPKWTFDLESFLAVAPKYGYQDDDHTFWYKDEEYRCFLAVAPEYSYQNDDHRFRYKDEVFSSIEEIKSFLDDEGDSDLNKSFHLLLFLKRQGKSLRDFISSIQRSFCPLEGDPDEFPGVVLSTVHKAKGLEFSRVLVFDDFDFGRIINSTTSKVCQDDEANILCVAVTRAKEHLFLCEPAQTCLEKLSQKFRAHNVALPSYRCIRIEADSAWNTFKSSRRKINSLEDIEWPSPDDSNILALDQEMSVLAQRAYLRALRLRYHPDEFFPAFERRIARSAELKKQIMDKLRDLLDEIKKAYRALQPEAPGPFRLREQH</sequence>
<dbReference type="InterPro" id="IPR014016">
    <property type="entry name" value="UvrD-like_ATP-bd"/>
</dbReference>
<dbReference type="GO" id="GO:0005524">
    <property type="term" value="F:ATP binding"/>
    <property type="evidence" value="ECO:0007669"/>
    <property type="project" value="UniProtKB-KW"/>
</dbReference>
<comment type="caution">
    <text evidence="12">The sequence shown here is derived from an EMBL/GenBank/DDBJ whole genome shotgun (WGS) entry which is preliminary data.</text>
</comment>
<keyword evidence="1" id="KW-0547">Nucleotide-binding</keyword>
<feature type="domain" description="UvrD-like helicase ATP-binding" evidence="10">
    <location>
        <begin position="77"/>
        <end position="354"/>
    </location>
</feature>
<evidence type="ECO:0000256" key="3">
    <source>
        <dbReference type="ARBA" id="ARBA00022806"/>
    </source>
</evidence>
<dbReference type="Proteomes" id="UP001153069">
    <property type="component" value="Unassembled WGS sequence"/>
</dbReference>
<dbReference type="AlphaFoldDB" id="A0A9N8DCJ2"/>
<dbReference type="EMBL" id="CAICTM010000076">
    <property type="protein sequence ID" value="CAB9500169.1"/>
    <property type="molecule type" value="Genomic_DNA"/>
</dbReference>
<evidence type="ECO:0000313" key="12">
    <source>
        <dbReference type="EMBL" id="CAB9500169.1"/>
    </source>
</evidence>
<dbReference type="SUPFAM" id="SSF52540">
    <property type="entry name" value="P-loop containing nucleoside triphosphate hydrolases"/>
    <property type="match status" value="1"/>
</dbReference>
<comment type="catalytic activity">
    <reaction evidence="8">
        <text>ATP + H2O = ADP + phosphate + H(+)</text>
        <dbReference type="Rhea" id="RHEA:13065"/>
        <dbReference type="ChEBI" id="CHEBI:15377"/>
        <dbReference type="ChEBI" id="CHEBI:15378"/>
        <dbReference type="ChEBI" id="CHEBI:30616"/>
        <dbReference type="ChEBI" id="CHEBI:43474"/>
        <dbReference type="ChEBI" id="CHEBI:456216"/>
        <dbReference type="EC" id="5.6.2.4"/>
    </reaction>
</comment>
<dbReference type="GO" id="GO:0043138">
    <property type="term" value="F:3'-5' DNA helicase activity"/>
    <property type="evidence" value="ECO:0007669"/>
    <property type="project" value="UniProtKB-EC"/>
</dbReference>
<dbReference type="EC" id="5.6.2.4" evidence="7"/>
<evidence type="ECO:0000256" key="5">
    <source>
        <dbReference type="ARBA" id="ARBA00023235"/>
    </source>
</evidence>
<feature type="domain" description="UvrD-like helicase C-terminal" evidence="11">
    <location>
        <begin position="545"/>
        <end position="626"/>
    </location>
</feature>
<proteinExistence type="predicted"/>
<dbReference type="Pfam" id="PF00580">
    <property type="entry name" value="UvrD-helicase"/>
    <property type="match status" value="1"/>
</dbReference>
<dbReference type="InterPro" id="IPR014017">
    <property type="entry name" value="DNA_helicase_UvrD-like_C"/>
</dbReference>
<evidence type="ECO:0000259" key="10">
    <source>
        <dbReference type="Pfam" id="PF00580"/>
    </source>
</evidence>
<keyword evidence="5" id="KW-0413">Isomerase</keyword>
<evidence type="ECO:0000256" key="6">
    <source>
        <dbReference type="ARBA" id="ARBA00034617"/>
    </source>
</evidence>
<comment type="catalytic activity">
    <reaction evidence="6">
        <text>Couples ATP hydrolysis with the unwinding of duplex DNA by translocating in the 3'-5' direction.</text>
        <dbReference type="EC" id="5.6.2.4"/>
    </reaction>
</comment>
<dbReference type="Pfam" id="PF13361">
    <property type="entry name" value="UvrD_C"/>
    <property type="match status" value="1"/>
</dbReference>
<name>A0A9N8DCJ2_9STRA</name>
<evidence type="ECO:0000259" key="11">
    <source>
        <dbReference type="Pfam" id="PF13361"/>
    </source>
</evidence>
<evidence type="ECO:0000256" key="4">
    <source>
        <dbReference type="ARBA" id="ARBA00022840"/>
    </source>
</evidence>
<accession>A0A9N8DCJ2</accession>
<gene>
    <name evidence="12" type="ORF">SEMRO_77_G042050.1</name>
</gene>
<evidence type="ECO:0000256" key="1">
    <source>
        <dbReference type="ARBA" id="ARBA00022741"/>
    </source>
</evidence>
<dbReference type="Gene3D" id="3.40.50.300">
    <property type="entry name" value="P-loop containing nucleotide triphosphate hydrolases"/>
    <property type="match status" value="2"/>
</dbReference>
<keyword evidence="2" id="KW-0378">Hydrolase</keyword>
<organism evidence="12 13">
    <name type="scientific">Seminavis robusta</name>
    <dbReference type="NCBI Taxonomy" id="568900"/>
    <lineage>
        <taxon>Eukaryota</taxon>
        <taxon>Sar</taxon>
        <taxon>Stramenopiles</taxon>
        <taxon>Ochrophyta</taxon>
        <taxon>Bacillariophyta</taxon>
        <taxon>Bacillariophyceae</taxon>
        <taxon>Bacillariophycidae</taxon>
        <taxon>Naviculales</taxon>
        <taxon>Naviculaceae</taxon>
        <taxon>Seminavis</taxon>
    </lineage>
</organism>
<keyword evidence="4" id="KW-0067">ATP-binding</keyword>
<keyword evidence="13" id="KW-1185">Reference proteome</keyword>
<evidence type="ECO:0000256" key="8">
    <source>
        <dbReference type="ARBA" id="ARBA00048988"/>
    </source>
</evidence>
<dbReference type="OrthoDB" id="47936at2759"/>
<dbReference type="GO" id="GO:0000725">
    <property type="term" value="P:recombinational repair"/>
    <property type="evidence" value="ECO:0007669"/>
    <property type="project" value="TreeGrafter"/>
</dbReference>
<dbReference type="InterPro" id="IPR027417">
    <property type="entry name" value="P-loop_NTPase"/>
</dbReference>
<reference evidence="12" key="1">
    <citation type="submission" date="2020-06" db="EMBL/GenBank/DDBJ databases">
        <authorList>
            <consortium name="Plant Systems Biology data submission"/>
        </authorList>
    </citation>
    <scope>NUCLEOTIDE SEQUENCE</scope>
    <source>
        <strain evidence="12">D6</strain>
    </source>
</reference>
<protein>
    <recommendedName>
        <fullName evidence="7">DNA 3'-5' helicase</fullName>
        <ecNumber evidence="7">5.6.2.4</ecNumber>
    </recommendedName>
</protein>
<feature type="compositionally biased region" description="Basic and acidic residues" evidence="9">
    <location>
        <begin position="1"/>
        <end position="19"/>
    </location>
</feature>
<evidence type="ECO:0000313" key="13">
    <source>
        <dbReference type="Proteomes" id="UP001153069"/>
    </source>
</evidence>
<feature type="region of interest" description="Disordered" evidence="9">
    <location>
        <begin position="1"/>
        <end position="77"/>
    </location>
</feature>
<keyword evidence="3 12" id="KW-0347">Helicase</keyword>
<evidence type="ECO:0000256" key="9">
    <source>
        <dbReference type="SAM" id="MobiDB-lite"/>
    </source>
</evidence>
<dbReference type="InterPro" id="IPR000212">
    <property type="entry name" value="DNA_helicase_UvrD/REP"/>
</dbReference>
<dbReference type="PANTHER" id="PTHR11070">
    <property type="entry name" value="UVRD / RECB / PCRA DNA HELICASE FAMILY MEMBER"/>
    <property type="match status" value="1"/>
</dbReference>
<dbReference type="PANTHER" id="PTHR11070:SF30">
    <property type="entry name" value="F-BOX DNA HELICASE 1"/>
    <property type="match status" value="1"/>
</dbReference>
<dbReference type="GO" id="GO:0016787">
    <property type="term" value="F:hydrolase activity"/>
    <property type="evidence" value="ECO:0007669"/>
    <property type="project" value="UniProtKB-KW"/>
</dbReference>
<evidence type="ECO:0000256" key="7">
    <source>
        <dbReference type="ARBA" id="ARBA00034808"/>
    </source>
</evidence>